<evidence type="ECO:0000313" key="2">
    <source>
        <dbReference type="EMBL" id="GBP14870.1"/>
    </source>
</evidence>
<organism evidence="2 3">
    <name type="scientific">Eumeta variegata</name>
    <name type="common">Bagworm moth</name>
    <name type="synonym">Eumeta japonica</name>
    <dbReference type="NCBI Taxonomy" id="151549"/>
    <lineage>
        <taxon>Eukaryota</taxon>
        <taxon>Metazoa</taxon>
        <taxon>Ecdysozoa</taxon>
        <taxon>Arthropoda</taxon>
        <taxon>Hexapoda</taxon>
        <taxon>Insecta</taxon>
        <taxon>Pterygota</taxon>
        <taxon>Neoptera</taxon>
        <taxon>Endopterygota</taxon>
        <taxon>Lepidoptera</taxon>
        <taxon>Glossata</taxon>
        <taxon>Ditrysia</taxon>
        <taxon>Tineoidea</taxon>
        <taxon>Psychidae</taxon>
        <taxon>Oiketicinae</taxon>
        <taxon>Eumeta</taxon>
    </lineage>
</organism>
<feature type="transmembrane region" description="Helical" evidence="1">
    <location>
        <begin position="50"/>
        <end position="68"/>
    </location>
</feature>
<reference evidence="2 3" key="1">
    <citation type="journal article" date="2019" name="Commun. Biol.">
        <title>The bagworm genome reveals a unique fibroin gene that provides high tensile strength.</title>
        <authorList>
            <person name="Kono N."/>
            <person name="Nakamura H."/>
            <person name="Ohtoshi R."/>
            <person name="Tomita M."/>
            <person name="Numata K."/>
            <person name="Arakawa K."/>
        </authorList>
    </citation>
    <scope>NUCLEOTIDE SEQUENCE [LARGE SCALE GENOMIC DNA]</scope>
</reference>
<evidence type="ECO:0000313" key="3">
    <source>
        <dbReference type="Proteomes" id="UP000299102"/>
    </source>
</evidence>
<proteinExistence type="predicted"/>
<sequence>MLGSTWLQYENGPADRMLHILFCTCIKSVSVMIVNLVAALFPVSVFRIRIFNPILLVIFLFLAMFEYADTLF</sequence>
<keyword evidence="1" id="KW-0472">Membrane</keyword>
<dbReference type="EMBL" id="BGZK01000067">
    <property type="protein sequence ID" value="GBP14870.1"/>
    <property type="molecule type" value="Genomic_DNA"/>
</dbReference>
<protein>
    <submittedName>
        <fullName evidence="2">Uncharacterized protein</fullName>
    </submittedName>
</protein>
<keyword evidence="1" id="KW-1133">Transmembrane helix</keyword>
<comment type="caution">
    <text evidence="2">The sequence shown here is derived from an EMBL/GenBank/DDBJ whole genome shotgun (WGS) entry which is preliminary data.</text>
</comment>
<keyword evidence="1" id="KW-0812">Transmembrane</keyword>
<accession>A0A4C1TMK2</accession>
<evidence type="ECO:0000256" key="1">
    <source>
        <dbReference type="SAM" id="Phobius"/>
    </source>
</evidence>
<name>A0A4C1TMK2_EUMVA</name>
<dbReference type="Proteomes" id="UP000299102">
    <property type="component" value="Unassembled WGS sequence"/>
</dbReference>
<keyword evidence="3" id="KW-1185">Reference proteome</keyword>
<gene>
    <name evidence="2" type="ORF">EVAR_75452_1</name>
</gene>
<feature type="transmembrane region" description="Helical" evidence="1">
    <location>
        <begin position="17"/>
        <end position="43"/>
    </location>
</feature>
<dbReference type="AlphaFoldDB" id="A0A4C1TMK2"/>